<dbReference type="PIRSF" id="PIRSF036389">
    <property type="entry name" value="IOR_B"/>
    <property type="match status" value="1"/>
</dbReference>
<name>A0A841HPC7_9GAMM</name>
<evidence type="ECO:0000259" key="1">
    <source>
        <dbReference type="SMART" id="SM01008"/>
    </source>
</evidence>
<dbReference type="EC" id="1.3.99.16" evidence="2"/>
<feature type="domain" description="Aldehyde oxidase/xanthine dehydrogenase a/b hammerhead" evidence="1">
    <location>
        <begin position="206"/>
        <end position="284"/>
    </location>
</feature>
<dbReference type="EMBL" id="JACHHZ010000003">
    <property type="protein sequence ID" value="MBB6093785.1"/>
    <property type="molecule type" value="Genomic_DNA"/>
</dbReference>
<dbReference type="SUPFAM" id="SSF56003">
    <property type="entry name" value="Molybdenum cofactor-binding domain"/>
    <property type="match status" value="2"/>
</dbReference>
<evidence type="ECO:0000313" key="3">
    <source>
        <dbReference type="Proteomes" id="UP000588068"/>
    </source>
</evidence>
<dbReference type="RefSeq" id="WP_184332496.1">
    <property type="nucleotide sequence ID" value="NZ_JACHHZ010000003.1"/>
</dbReference>
<dbReference type="Gene3D" id="3.30.365.10">
    <property type="entry name" value="Aldehyde oxidase/xanthine dehydrogenase, molybdopterin binding domain"/>
    <property type="match status" value="4"/>
</dbReference>
<sequence>MTELMLTRRDCLRYGLVGGALLVSFGSHPFAASEGPRPGRDATLGAWIRIGHDDSVTLLTNATEMGQGANTGLAQLLAEELGVEWRDVRIAPAPIEPEYYSMWNEYQTGGSGSVRGMFDKLREAGALARTLLIAAAATRWKVDPAQCRIEGHSVVDATTTRRAGFGSLAADAVAQPAPAKVPLTPREQWRLIGKTLPRFDLPGKIDGSAQYGIDVNVPDMLIAAIAQAPQFGATLQSVDERSAARMPGVVRIVRLPNAVAVVAEDTWSAQRGLQALEPLWTTGKVPNNEQTQAALTSALSEPGTVEVPRDQQEATIRSTHAAAMSSSARRISATYEVPLLAHACMEPMNATAHVAGGKATLWVPTQFQTKTRREVAAALGLTESDITVNTTQLGGGLGRRLEVDYAVQAALIAREIRRPVKLVWSRAEDLQHDFYRQSAMARFEAGLDESGRATALRVRLSGIRESDGWGISRSVYAIPNVLLTNASVPTVLPLGAWRAVVANQNTFFLESFVDEIAHASGTNPLQLRRSLLTDEPRSLRVLNAAVAAAGVENAGASVHFGMAMVRGFGSICAQIVQVSVRARAVRVERVTCAIDCGTAVNPDAVRAQAEGGIALGLSATAYESISVRDGRVVQSNFHDYPLLRFPQMPEVNVVIVDSPQERVGGAGEPPVPPLAPALTNAIFAATGERIRRLPLSASGWTLA</sequence>
<dbReference type="PANTHER" id="PTHR47495">
    <property type="entry name" value="ALDEHYDE DEHYDROGENASE"/>
    <property type="match status" value="1"/>
</dbReference>
<accession>A0A841HPC7</accession>
<organism evidence="2 3">
    <name type="scientific">Povalibacter uvarum</name>
    <dbReference type="NCBI Taxonomy" id="732238"/>
    <lineage>
        <taxon>Bacteria</taxon>
        <taxon>Pseudomonadati</taxon>
        <taxon>Pseudomonadota</taxon>
        <taxon>Gammaproteobacteria</taxon>
        <taxon>Steroidobacterales</taxon>
        <taxon>Steroidobacteraceae</taxon>
        <taxon>Povalibacter</taxon>
    </lineage>
</organism>
<dbReference type="InterPro" id="IPR046867">
    <property type="entry name" value="AldOxase/xan_DH_MoCoBD2"/>
</dbReference>
<dbReference type="AlphaFoldDB" id="A0A841HPC7"/>
<dbReference type="InterPro" id="IPR000674">
    <property type="entry name" value="Ald_Oxase/Xan_DH_a/b"/>
</dbReference>
<keyword evidence="2" id="KW-0560">Oxidoreductase</keyword>
<comment type="caution">
    <text evidence="2">The sequence shown here is derived from an EMBL/GenBank/DDBJ whole genome shotgun (WGS) entry which is preliminary data.</text>
</comment>
<dbReference type="InterPro" id="IPR012368">
    <property type="entry name" value="OxRdtase_Mopterin-bd_su_IorB"/>
</dbReference>
<dbReference type="Pfam" id="PF20256">
    <property type="entry name" value="MoCoBD_2"/>
    <property type="match status" value="2"/>
</dbReference>
<dbReference type="InterPro" id="IPR008274">
    <property type="entry name" value="AldOxase/xan_DH_MoCoBD1"/>
</dbReference>
<protein>
    <submittedName>
        <fullName evidence="2">Isoquinoline 1-oxidoreductase beta subunit</fullName>
        <ecNumber evidence="2">1.3.99.16</ecNumber>
    </submittedName>
</protein>
<dbReference type="Pfam" id="PF02738">
    <property type="entry name" value="MoCoBD_1"/>
    <property type="match status" value="1"/>
</dbReference>
<dbReference type="PANTHER" id="PTHR47495:SF2">
    <property type="entry name" value="ALDEHYDE DEHYDROGENASE"/>
    <property type="match status" value="1"/>
</dbReference>
<dbReference type="SMART" id="SM01008">
    <property type="entry name" value="Ald_Xan_dh_C"/>
    <property type="match status" value="1"/>
</dbReference>
<dbReference type="InterPro" id="IPR052516">
    <property type="entry name" value="N-heterocyclic_Hydroxylase"/>
</dbReference>
<dbReference type="InterPro" id="IPR037165">
    <property type="entry name" value="AldOxase/xan_DH_Mopterin-bd_sf"/>
</dbReference>
<proteinExistence type="predicted"/>
<dbReference type="GO" id="GO:0047121">
    <property type="term" value="F:isoquinoline 1-oxidoreductase activity"/>
    <property type="evidence" value="ECO:0007669"/>
    <property type="project" value="UniProtKB-EC"/>
</dbReference>
<gene>
    <name evidence="2" type="ORF">HNQ60_002666</name>
</gene>
<reference evidence="2 3" key="1">
    <citation type="submission" date="2020-08" db="EMBL/GenBank/DDBJ databases">
        <title>Genomic Encyclopedia of Type Strains, Phase IV (KMG-IV): sequencing the most valuable type-strain genomes for metagenomic binning, comparative biology and taxonomic classification.</title>
        <authorList>
            <person name="Goeker M."/>
        </authorList>
    </citation>
    <scope>NUCLEOTIDE SEQUENCE [LARGE SCALE GENOMIC DNA]</scope>
    <source>
        <strain evidence="2 3">DSM 26723</strain>
    </source>
</reference>
<dbReference type="Proteomes" id="UP000588068">
    <property type="component" value="Unassembled WGS sequence"/>
</dbReference>
<keyword evidence="3" id="KW-1185">Reference proteome</keyword>
<dbReference type="Gene3D" id="3.90.1170.50">
    <property type="entry name" value="Aldehyde oxidase/xanthine dehydrogenase, a/b hammerhead"/>
    <property type="match status" value="1"/>
</dbReference>
<evidence type="ECO:0000313" key="2">
    <source>
        <dbReference type="EMBL" id="MBB6093785.1"/>
    </source>
</evidence>